<reference evidence="1 2" key="1">
    <citation type="journal article" date="2019" name="Int. J. Syst. Evol. Microbiol.">
        <title>The Global Catalogue of Microorganisms (GCM) 10K type strain sequencing project: providing services to taxonomists for standard genome sequencing and annotation.</title>
        <authorList>
            <consortium name="The Broad Institute Genomics Platform"/>
            <consortium name="The Broad Institute Genome Sequencing Center for Infectious Disease"/>
            <person name="Wu L."/>
            <person name="Ma J."/>
        </authorList>
    </citation>
    <scope>NUCLEOTIDE SEQUENCE [LARGE SCALE GENOMIC DNA]</scope>
    <source>
        <strain evidence="1 2">JCM 6833</strain>
    </source>
</reference>
<evidence type="ECO:0000313" key="1">
    <source>
        <dbReference type="EMBL" id="GAA2607588.1"/>
    </source>
</evidence>
<accession>A0ABN3PYS8</accession>
<dbReference type="EMBL" id="BAAATD010000006">
    <property type="protein sequence ID" value="GAA2607588.1"/>
    <property type="molecule type" value="Genomic_DNA"/>
</dbReference>
<organism evidence="1 2">
    <name type="scientific">Actinomadura fulvescens</name>
    <dbReference type="NCBI Taxonomy" id="46160"/>
    <lineage>
        <taxon>Bacteria</taxon>
        <taxon>Bacillati</taxon>
        <taxon>Actinomycetota</taxon>
        <taxon>Actinomycetes</taxon>
        <taxon>Streptosporangiales</taxon>
        <taxon>Thermomonosporaceae</taxon>
        <taxon>Actinomadura</taxon>
    </lineage>
</organism>
<name>A0ABN3PYS8_9ACTN</name>
<dbReference type="Proteomes" id="UP001501509">
    <property type="component" value="Unassembled WGS sequence"/>
</dbReference>
<comment type="caution">
    <text evidence="1">The sequence shown here is derived from an EMBL/GenBank/DDBJ whole genome shotgun (WGS) entry which is preliminary data.</text>
</comment>
<gene>
    <name evidence="1" type="ORF">GCM10010411_47270</name>
</gene>
<protein>
    <submittedName>
        <fullName evidence="1">Uncharacterized protein</fullName>
    </submittedName>
</protein>
<proteinExistence type="predicted"/>
<sequence>MTKTARLRRAARRAKDEAERRTLDELQAEFAGWKIWRARRSRDGLPGEWLATLHDPQVGVSQTLMERTPDELRAALLREANLAQAGHAHTYL</sequence>
<keyword evidence="2" id="KW-1185">Reference proteome</keyword>
<dbReference type="RefSeq" id="WP_344544133.1">
    <property type="nucleotide sequence ID" value="NZ_BAAATD010000006.1"/>
</dbReference>
<evidence type="ECO:0000313" key="2">
    <source>
        <dbReference type="Proteomes" id="UP001501509"/>
    </source>
</evidence>